<organism evidence="1 2">
    <name type="scientific">Colletotrichum karsti</name>
    <dbReference type="NCBI Taxonomy" id="1095194"/>
    <lineage>
        <taxon>Eukaryota</taxon>
        <taxon>Fungi</taxon>
        <taxon>Dikarya</taxon>
        <taxon>Ascomycota</taxon>
        <taxon>Pezizomycotina</taxon>
        <taxon>Sordariomycetes</taxon>
        <taxon>Hypocreomycetidae</taxon>
        <taxon>Glomerellales</taxon>
        <taxon>Glomerellaceae</taxon>
        <taxon>Colletotrichum</taxon>
        <taxon>Colletotrichum boninense species complex</taxon>
    </lineage>
</organism>
<accession>A0A9P6ID32</accession>
<evidence type="ECO:0000313" key="1">
    <source>
        <dbReference type="EMBL" id="KAF9880254.1"/>
    </source>
</evidence>
<gene>
    <name evidence="1" type="ORF">CkaCkLH20_02208</name>
</gene>
<reference evidence="1" key="2">
    <citation type="submission" date="2020-11" db="EMBL/GenBank/DDBJ databases">
        <title>Whole genome sequencing of Colletotrichum sp.</title>
        <authorList>
            <person name="Li H."/>
        </authorList>
    </citation>
    <scope>NUCLEOTIDE SEQUENCE</scope>
    <source>
        <strain evidence="1">CkLH20</strain>
    </source>
</reference>
<evidence type="ECO:0000313" key="2">
    <source>
        <dbReference type="Proteomes" id="UP000781932"/>
    </source>
</evidence>
<dbReference type="EMBL" id="JAATWM020000005">
    <property type="protein sequence ID" value="KAF9880254.1"/>
    <property type="molecule type" value="Genomic_DNA"/>
</dbReference>
<proteinExistence type="predicted"/>
<comment type="caution">
    <text evidence="1">The sequence shown here is derived from an EMBL/GenBank/DDBJ whole genome shotgun (WGS) entry which is preliminary data.</text>
</comment>
<keyword evidence="2" id="KW-1185">Reference proteome</keyword>
<name>A0A9P6ID32_9PEZI</name>
<dbReference type="GeneID" id="62158001"/>
<reference evidence="1" key="1">
    <citation type="submission" date="2020-03" db="EMBL/GenBank/DDBJ databases">
        <authorList>
            <person name="He L."/>
        </authorList>
    </citation>
    <scope>NUCLEOTIDE SEQUENCE</scope>
    <source>
        <strain evidence="1">CkLH20</strain>
    </source>
</reference>
<dbReference type="AlphaFoldDB" id="A0A9P6ID32"/>
<protein>
    <submittedName>
        <fullName evidence="1">Uncharacterized protein</fullName>
    </submittedName>
</protein>
<dbReference type="RefSeq" id="XP_038749715.1">
    <property type="nucleotide sequence ID" value="XM_038884927.1"/>
</dbReference>
<sequence length="96" mass="10249">MFRSSLSLAISGRLIGSRSISAEAADEKNALSLTETNGISDGDWIDVAHVAPAEQSDALKPTTPETILVDDALTFDDAILAQDFETIESLDHETTD</sequence>
<dbReference type="Proteomes" id="UP000781932">
    <property type="component" value="Unassembled WGS sequence"/>
</dbReference>